<gene>
    <name evidence="3" type="ORF">GALL_314070</name>
</gene>
<dbReference type="PANTHER" id="PTHR41542">
    <property type="entry name" value="BLL5807 PROTEIN"/>
    <property type="match status" value="1"/>
</dbReference>
<dbReference type="InterPro" id="IPR007379">
    <property type="entry name" value="Tim44-like_dom"/>
</dbReference>
<dbReference type="EMBL" id="MLJW01000462">
    <property type="protein sequence ID" value="OIQ86727.1"/>
    <property type="molecule type" value="Genomic_DNA"/>
</dbReference>
<keyword evidence="1" id="KW-1133">Transmembrane helix</keyword>
<keyword evidence="1" id="KW-0812">Transmembrane</keyword>
<protein>
    <submittedName>
        <fullName evidence="3">Tim44-like domain protein</fullName>
    </submittedName>
</protein>
<evidence type="ECO:0000256" key="1">
    <source>
        <dbReference type="SAM" id="Phobius"/>
    </source>
</evidence>
<dbReference type="PANTHER" id="PTHR41542:SF1">
    <property type="entry name" value="BLL5807 PROTEIN"/>
    <property type="match status" value="1"/>
</dbReference>
<keyword evidence="1" id="KW-0472">Membrane</keyword>
<dbReference type="SUPFAM" id="SSF54427">
    <property type="entry name" value="NTF2-like"/>
    <property type="match status" value="1"/>
</dbReference>
<accession>A0A1J5R3W3</accession>
<sequence length="190" mass="20822">MNHPIFLYAAAVAAFAGVALWLLLWRARRTPRTPQRDWGSGYDLTQLGQESYQPAQRFEGLATASRTRADGFDEAAFLTQVRQRYLDLRQAWDAGDLGPFRDSTAPELYASLQVALAARAHGGGRTEIVTLQALLLELRALDGEQRASVEFAGLVRDGRWGGAQPVREVWQLSRPAGGGDWTLAGIEALG</sequence>
<dbReference type="Pfam" id="PF04280">
    <property type="entry name" value="Tim44"/>
    <property type="match status" value="1"/>
</dbReference>
<name>A0A1J5R3W3_9ZZZZ</name>
<organism evidence="3">
    <name type="scientific">mine drainage metagenome</name>
    <dbReference type="NCBI Taxonomy" id="410659"/>
    <lineage>
        <taxon>unclassified sequences</taxon>
        <taxon>metagenomes</taxon>
        <taxon>ecological metagenomes</taxon>
    </lineage>
</organism>
<dbReference type="InterPro" id="IPR032710">
    <property type="entry name" value="NTF2-like_dom_sf"/>
</dbReference>
<feature type="domain" description="Tim44-like" evidence="2">
    <location>
        <begin position="61"/>
        <end position="188"/>
    </location>
</feature>
<reference evidence="3" key="1">
    <citation type="submission" date="2016-10" db="EMBL/GenBank/DDBJ databases">
        <title>Sequence of Gallionella enrichment culture.</title>
        <authorList>
            <person name="Poehlein A."/>
            <person name="Muehling M."/>
            <person name="Daniel R."/>
        </authorList>
    </citation>
    <scope>NUCLEOTIDE SEQUENCE</scope>
</reference>
<dbReference type="SMART" id="SM00978">
    <property type="entry name" value="Tim44"/>
    <property type="match status" value="1"/>
</dbReference>
<evidence type="ECO:0000313" key="3">
    <source>
        <dbReference type="EMBL" id="OIQ86727.1"/>
    </source>
</evidence>
<proteinExistence type="predicted"/>
<feature type="transmembrane region" description="Helical" evidence="1">
    <location>
        <begin position="6"/>
        <end position="25"/>
    </location>
</feature>
<dbReference type="AlphaFoldDB" id="A0A1J5R3W3"/>
<comment type="caution">
    <text evidence="3">The sequence shown here is derived from an EMBL/GenBank/DDBJ whole genome shotgun (WGS) entry which is preliminary data.</text>
</comment>
<evidence type="ECO:0000259" key="2">
    <source>
        <dbReference type="SMART" id="SM00978"/>
    </source>
</evidence>